<accession>A0A645GUD1</accession>
<protein>
    <recommendedName>
        <fullName evidence="2">Malectin domain-containing protein</fullName>
    </recommendedName>
</protein>
<name>A0A645GUD1_9ZZZZ</name>
<comment type="caution">
    <text evidence="1">The sequence shown here is derived from an EMBL/GenBank/DDBJ whole genome shotgun (WGS) entry which is preliminary data.</text>
</comment>
<reference evidence="1" key="1">
    <citation type="submission" date="2019-08" db="EMBL/GenBank/DDBJ databases">
        <authorList>
            <person name="Kucharzyk K."/>
            <person name="Murdoch R.W."/>
            <person name="Higgins S."/>
            <person name="Loffler F."/>
        </authorList>
    </citation>
    <scope>NUCLEOTIDE SEQUENCE</scope>
</reference>
<sequence>MKAGGGGQLREEWFRCTPDEWAADLAGEMRVFNRTLPNDGRVPAVATGKPGAVWWRVERIADFHEIGRKVFHEDDPAASTGRAVRIAGAEPGWNVQIRRFPHGCFRFYAEVRGDITEGASGDALEIVSFDWNSKEKHTRKFSVSQIGSTHYRMVDFGPIALKDDLGVMLIPARNPAVRNIRIDRIILVPEH</sequence>
<evidence type="ECO:0000313" key="1">
    <source>
        <dbReference type="EMBL" id="MPN29369.1"/>
    </source>
</evidence>
<dbReference type="AlphaFoldDB" id="A0A645GUD1"/>
<evidence type="ECO:0008006" key="2">
    <source>
        <dbReference type="Google" id="ProtNLM"/>
    </source>
</evidence>
<dbReference type="EMBL" id="VSSQ01080034">
    <property type="protein sequence ID" value="MPN29369.1"/>
    <property type="molecule type" value="Genomic_DNA"/>
</dbReference>
<gene>
    <name evidence="1" type="ORF">SDC9_176822</name>
</gene>
<organism evidence="1">
    <name type="scientific">bioreactor metagenome</name>
    <dbReference type="NCBI Taxonomy" id="1076179"/>
    <lineage>
        <taxon>unclassified sequences</taxon>
        <taxon>metagenomes</taxon>
        <taxon>ecological metagenomes</taxon>
    </lineage>
</organism>
<proteinExistence type="predicted"/>